<dbReference type="InterPro" id="IPR045851">
    <property type="entry name" value="AMP-bd_C_sf"/>
</dbReference>
<evidence type="ECO:0000313" key="3">
    <source>
        <dbReference type="EMBL" id="GAA5114890.1"/>
    </source>
</evidence>
<feature type="domain" description="AMP-binding enzyme C-terminal" evidence="2">
    <location>
        <begin position="357"/>
        <end position="439"/>
    </location>
</feature>
<name>A0ABP9NII8_9GAMM</name>
<dbReference type="PANTHER" id="PTHR45398">
    <property type="match status" value="1"/>
</dbReference>
<reference evidence="4" key="1">
    <citation type="journal article" date="2019" name="Int. J. Syst. Evol. Microbiol.">
        <title>The Global Catalogue of Microorganisms (GCM) 10K type strain sequencing project: providing services to taxonomists for standard genome sequencing and annotation.</title>
        <authorList>
            <consortium name="The Broad Institute Genomics Platform"/>
            <consortium name="The Broad Institute Genome Sequencing Center for Infectious Disease"/>
            <person name="Wu L."/>
            <person name="Ma J."/>
        </authorList>
    </citation>
    <scope>NUCLEOTIDE SEQUENCE [LARGE SCALE GENOMIC DNA]</scope>
    <source>
        <strain evidence="4">JCM 18050</strain>
    </source>
</reference>
<keyword evidence="4" id="KW-1185">Reference proteome</keyword>
<evidence type="ECO:0000259" key="1">
    <source>
        <dbReference type="Pfam" id="PF00501"/>
    </source>
</evidence>
<comment type="caution">
    <text evidence="3">The sequence shown here is derived from an EMBL/GenBank/DDBJ whole genome shotgun (WGS) entry which is preliminary data.</text>
</comment>
<dbReference type="Gene3D" id="3.30.300.30">
    <property type="match status" value="1"/>
</dbReference>
<protein>
    <submittedName>
        <fullName evidence="3">AMP-binding protein</fullName>
    </submittedName>
</protein>
<dbReference type="Pfam" id="PF13193">
    <property type="entry name" value="AMP-binding_C"/>
    <property type="match status" value="1"/>
</dbReference>
<sequence>MAYSQTIPPLIPLSKQIYRDDCDIIAIRNGQTLHTKDLKDAVISIYHQLNTSKEHHWALVMQDSFHFVAGLLALLYCGKHPILINPLHQDLAPYFQAILTDNDAITAYDWPNHNITNITQLPTHNIDIAFIGELRSTSLTLFTSGSTGLPKPVNKTLYQLEYESHLLSTYFGSLSQHLFIASVSHDHMYGLTFKIMLALSNRATFVCESIQYQEQLAQYNGQKIIYITTPSLLKTLDCKITNVECDQVISAGGPLAYHAAQYSLQCFGKLPTEIYGSSETGIIATRTQVAADIPWQLFPQMQIINTKQQSKLMSPLIEGAEPLNDQIELIDQYTFTLKGRTDKIIKISEKRVSLTYIENQLSQLAEIAKVCVIPLEQKNRTILAAVVQLSEFGIQQKQQLGHFRLSQYFRQQLKDKLSLVTIPKKWRFVEQLPTNKQGKSTFIALKTLFDNIE</sequence>
<dbReference type="Proteomes" id="UP001500171">
    <property type="component" value="Unassembled WGS sequence"/>
</dbReference>
<feature type="domain" description="AMP-dependent synthetase/ligase" evidence="1">
    <location>
        <begin position="138"/>
        <end position="290"/>
    </location>
</feature>
<dbReference type="InterPro" id="IPR025110">
    <property type="entry name" value="AMP-bd_C"/>
</dbReference>
<dbReference type="RefSeq" id="WP_345492738.1">
    <property type="nucleotide sequence ID" value="NZ_BAABHY010000014.1"/>
</dbReference>
<dbReference type="Gene3D" id="3.40.50.12780">
    <property type="entry name" value="N-terminal domain of ligase-like"/>
    <property type="match status" value="1"/>
</dbReference>
<evidence type="ECO:0000313" key="4">
    <source>
        <dbReference type="Proteomes" id="UP001500171"/>
    </source>
</evidence>
<organism evidence="3 4">
    <name type="scientific">Orbus sasakiae</name>
    <dbReference type="NCBI Taxonomy" id="1078475"/>
    <lineage>
        <taxon>Bacteria</taxon>
        <taxon>Pseudomonadati</taxon>
        <taxon>Pseudomonadota</taxon>
        <taxon>Gammaproteobacteria</taxon>
        <taxon>Orbales</taxon>
        <taxon>Orbaceae</taxon>
        <taxon>Orbus</taxon>
    </lineage>
</organism>
<gene>
    <name evidence="3" type="ORF">GCM10023211_25020</name>
</gene>
<dbReference type="SUPFAM" id="SSF56801">
    <property type="entry name" value="Acetyl-CoA synthetase-like"/>
    <property type="match status" value="1"/>
</dbReference>
<dbReference type="PANTHER" id="PTHR45398:SF1">
    <property type="entry name" value="ENZYME, PUTATIVE (JCVI)-RELATED"/>
    <property type="match status" value="1"/>
</dbReference>
<accession>A0ABP9NII8</accession>
<evidence type="ECO:0000259" key="2">
    <source>
        <dbReference type="Pfam" id="PF13193"/>
    </source>
</evidence>
<dbReference type="InterPro" id="IPR042099">
    <property type="entry name" value="ANL_N_sf"/>
</dbReference>
<dbReference type="InterPro" id="IPR000873">
    <property type="entry name" value="AMP-dep_synth/lig_dom"/>
</dbReference>
<dbReference type="EMBL" id="BAABHY010000014">
    <property type="protein sequence ID" value="GAA5114890.1"/>
    <property type="molecule type" value="Genomic_DNA"/>
</dbReference>
<proteinExistence type="predicted"/>
<dbReference type="Pfam" id="PF00501">
    <property type="entry name" value="AMP-binding"/>
    <property type="match status" value="1"/>
</dbReference>